<dbReference type="AlphaFoldDB" id="A0A7S4SQ80"/>
<proteinExistence type="predicted"/>
<sequence>MPTSGFSRGPTLMLLAPVPAPAAAAVSAAAAAMSAVKATERRRISAMANISALLSTSPNVQAPSLDTTAKALGFAEARSTKSSGRDLSGSSRGQGVSARRCSCRTRAPGAADLLLGLTGGLAAVACLVVLGIDVCGPSGGRSPAQAACLRWSNVCDLFYSLYYIFYVIGDLNQPFREPGGMKSCGWAWAGFFGQARCHGSRGAQPLCFLDCCVVAVPWLEFFGYGSLLWNIFWLCDLVRFTYNPLAPEKLWGMPLKRLYHCCAWPIALLIAFNPDLSRLDTECCRQASIVMMPCLLRHGNIKQDVPWIHIIGLGIACIAVLIVARRYAAISNTSPCSARQTLDGVRHYLKGQWRHTACLAACWIAILVDTSRKCKDDFSSYATAVFFAGLGFFLGFDRLLTACQARHRRRVAGALRTVYASAQLPEAQPPAQIPSWTVTDSGEVSRPEIEEYRDDYRLLDMETLIEHIMFFFRREEEKLKVMLSGECLQSKLDTLATFEDDQSPLGQDAFWAMSPTAFAYLRRLWKVSEERISDQLLQSQADLEGCIIRTASKSGSSILNAPDGRTFVIKTVSEEDCRNLQLMLPAYRHHFQQHPDSLLCKVYGCYSLRNSLGSRLYVVLMECLRASPTGLECSGTLQSQTFDMKSEFQDGGFISRFPKGLHFLEDSRLSDELLQADYMFLASVAVVDYSVLLTIWRPDQAAEHSGDCGFCGTASHPYHSVQYDDPGWSPRQDGCAVQTSASKLAVARLGIIDFFQTYNTRKLAESVLKRSLVHPRHPAERVTIVHPQLYAERQLEFVSRRVLGRMDAPIHREV</sequence>
<dbReference type="PANTHER" id="PTHR23086">
    <property type="entry name" value="PHOSPHATIDYLINOSITOL-4-PHOSPHATE 5-KINASE"/>
    <property type="match status" value="1"/>
</dbReference>
<feature type="transmembrane region" description="Helical" evidence="2">
    <location>
        <begin position="113"/>
        <end position="132"/>
    </location>
</feature>
<dbReference type="GO" id="GO:0005524">
    <property type="term" value="F:ATP binding"/>
    <property type="evidence" value="ECO:0007669"/>
    <property type="project" value="UniProtKB-UniRule"/>
</dbReference>
<reference evidence="5" key="1">
    <citation type="submission" date="2021-01" db="EMBL/GenBank/DDBJ databases">
        <authorList>
            <person name="Corre E."/>
            <person name="Pelletier E."/>
            <person name="Niang G."/>
            <person name="Scheremetjew M."/>
            <person name="Finn R."/>
            <person name="Kale V."/>
            <person name="Holt S."/>
            <person name="Cochrane G."/>
            <person name="Meng A."/>
            <person name="Brown T."/>
            <person name="Cohen L."/>
        </authorList>
    </citation>
    <scope>NUCLEOTIDE SEQUENCE</scope>
    <source>
        <strain evidence="5">CCMP3105</strain>
    </source>
</reference>
<keyword evidence="2" id="KW-0472">Membrane</keyword>
<keyword evidence="3" id="KW-0732">Signal</keyword>
<keyword evidence="1" id="KW-0808">Transferase</keyword>
<feature type="transmembrane region" description="Helical" evidence="2">
    <location>
        <begin position="221"/>
        <end position="242"/>
    </location>
</feature>
<dbReference type="SMART" id="SM00330">
    <property type="entry name" value="PIPKc"/>
    <property type="match status" value="1"/>
</dbReference>
<organism evidence="5">
    <name type="scientific">Alexandrium monilatum</name>
    <dbReference type="NCBI Taxonomy" id="311494"/>
    <lineage>
        <taxon>Eukaryota</taxon>
        <taxon>Sar</taxon>
        <taxon>Alveolata</taxon>
        <taxon>Dinophyceae</taxon>
        <taxon>Gonyaulacales</taxon>
        <taxon>Pyrocystaceae</taxon>
        <taxon>Alexandrium</taxon>
    </lineage>
</organism>
<keyword evidence="1" id="KW-0418">Kinase</keyword>
<feature type="signal peptide" evidence="3">
    <location>
        <begin position="1"/>
        <end position="24"/>
    </location>
</feature>
<accession>A0A7S4SQ80</accession>
<keyword evidence="2" id="KW-0812">Transmembrane</keyword>
<protein>
    <recommendedName>
        <fullName evidence="4">PIPK domain-containing protein</fullName>
    </recommendedName>
</protein>
<dbReference type="InterPro" id="IPR027483">
    <property type="entry name" value="PInositol-4-P-4/5-kinase_C_sf"/>
</dbReference>
<evidence type="ECO:0000256" key="2">
    <source>
        <dbReference type="SAM" id="Phobius"/>
    </source>
</evidence>
<dbReference type="InterPro" id="IPR027484">
    <property type="entry name" value="PInositol-4-P-5-kinase_N"/>
</dbReference>
<feature type="domain" description="PIPK" evidence="4">
    <location>
        <begin position="448"/>
        <end position="802"/>
    </location>
</feature>
<feature type="transmembrane region" description="Helical" evidence="2">
    <location>
        <begin position="12"/>
        <end position="36"/>
    </location>
</feature>
<keyword evidence="2" id="KW-1133">Transmembrane helix</keyword>
<evidence type="ECO:0000256" key="3">
    <source>
        <dbReference type="SAM" id="SignalP"/>
    </source>
</evidence>
<evidence type="ECO:0000256" key="1">
    <source>
        <dbReference type="PROSITE-ProRule" id="PRU00781"/>
    </source>
</evidence>
<dbReference type="Gene3D" id="3.30.810.10">
    <property type="entry name" value="2-Layer Sandwich"/>
    <property type="match status" value="1"/>
</dbReference>
<dbReference type="InterPro" id="IPR002498">
    <property type="entry name" value="PInositol-4-P-4/5-kinase_core"/>
</dbReference>
<dbReference type="PANTHER" id="PTHR23086:SF8">
    <property type="entry name" value="PHOSPHATIDYLINOSITOL 5-PHOSPHATE 4-KINASE, ISOFORM A"/>
    <property type="match status" value="1"/>
</dbReference>
<dbReference type="GO" id="GO:0005886">
    <property type="term" value="C:plasma membrane"/>
    <property type="evidence" value="ECO:0007669"/>
    <property type="project" value="TreeGrafter"/>
</dbReference>
<dbReference type="GO" id="GO:0046854">
    <property type="term" value="P:phosphatidylinositol phosphate biosynthetic process"/>
    <property type="evidence" value="ECO:0007669"/>
    <property type="project" value="TreeGrafter"/>
</dbReference>
<keyword evidence="1" id="KW-0067">ATP-binding</keyword>
<name>A0A7S4SQ80_9DINO</name>
<dbReference type="InterPro" id="IPR023610">
    <property type="entry name" value="PInositol-4/5-P-5/4-kinase"/>
</dbReference>
<dbReference type="Gene3D" id="3.30.800.10">
    <property type="entry name" value="Phosphatidylinositol Phosphate Kinase II Beta"/>
    <property type="match status" value="1"/>
</dbReference>
<evidence type="ECO:0000313" key="5">
    <source>
        <dbReference type="EMBL" id="CAE4652580.1"/>
    </source>
</evidence>
<gene>
    <name evidence="5" type="ORF">AMON00008_LOCUS54142</name>
</gene>
<keyword evidence="1" id="KW-0547">Nucleotide-binding</keyword>
<dbReference type="GO" id="GO:0016308">
    <property type="term" value="F:1-phosphatidylinositol-4-phosphate 5-kinase activity"/>
    <property type="evidence" value="ECO:0007669"/>
    <property type="project" value="TreeGrafter"/>
</dbReference>
<dbReference type="PROSITE" id="PS51455">
    <property type="entry name" value="PIPK"/>
    <property type="match status" value="1"/>
</dbReference>
<feature type="transmembrane region" description="Helical" evidence="2">
    <location>
        <begin position="305"/>
        <end position="324"/>
    </location>
</feature>
<feature type="transmembrane region" description="Helical" evidence="2">
    <location>
        <begin position="378"/>
        <end position="400"/>
    </location>
</feature>
<dbReference type="EMBL" id="HBNR01076197">
    <property type="protein sequence ID" value="CAE4652580.1"/>
    <property type="molecule type" value="Transcribed_RNA"/>
</dbReference>
<dbReference type="SUPFAM" id="SSF56104">
    <property type="entry name" value="SAICAR synthase-like"/>
    <property type="match status" value="1"/>
</dbReference>
<feature type="chain" id="PRO_5031226967" description="PIPK domain-containing protein" evidence="3">
    <location>
        <begin position="25"/>
        <end position="814"/>
    </location>
</feature>
<evidence type="ECO:0000259" key="4">
    <source>
        <dbReference type="PROSITE" id="PS51455"/>
    </source>
</evidence>
<dbReference type="Pfam" id="PF01504">
    <property type="entry name" value="PIP5K"/>
    <property type="match status" value="1"/>
</dbReference>